<evidence type="ECO:0000256" key="5">
    <source>
        <dbReference type="ARBA" id="ARBA00023277"/>
    </source>
</evidence>
<dbReference type="PANTHER" id="PTHR30246:SF1">
    <property type="entry name" value="2-DEHYDRO-3-DEOXY-6-PHOSPHOGALACTONATE ALDOLASE-RELATED"/>
    <property type="match status" value="1"/>
</dbReference>
<evidence type="ECO:0000256" key="1">
    <source>
        <dbReference type="ARBA" id="ARBA00004761"/>
    </source>
</evidence>
<accession>A0ABQ2N4I9</accession>
<evidence type="ECO:0000256" key="3">
    <source>
        <dbReference type="ARBA" id="ARBA00011233"/>
    </source>
</evidence>
<evidence type="ECO:0000256" key="2">
    <source>
        <dbReference type="ARBA" id="ARBA00006906"/>
    </source>
</evidence>
<organism evidence="6 7">
    <name type="scientific">Microbacterium nanhaiense</name>
    <dbReference type="NCBI Taxonomy" id="1301026"/>
    <lineage>
        <taxon>Bacteria</taxon>
        <taxon>Bacillati</taxon>
        <taxon>Actinomycetota</taxon>
        <taxon>Actinomycetes</taxon>
        <taxon>Micrococcales</taxon>
        <taxon>Microbacteriaceae</taxon>
        <taxon>Microbacterium</taxon>
    </lineage>
</organism>
<keyword evidence="7" id="KW-1185">Reference proteome</keyword>
<dbReference type="PROSITE" id="PS00160">
    <property type="entry name" value="ALDOLASE_KDPG_KHG_2"/>
    <property type="match status" value="1"/>
</dbReference>
<dbReference type="InterPro" id="IPR013785">
    <property type="entry name" value="Aldolase_TIM"/>
</dbReference>
<evidence type="ECO:0000313" key="7">
    <source>
        <dbReference type="Proteomes" id="UP000638043"/>
    </source>
</evidence>
<comment type="similarity">
    <text evidence="2">Belongs to the KHG/KDPG aldolase family.</text>
</comment>
<dbReference type="InterPro" id="IPR000887">
    <property type="entry name" value="Aldlse_KDPG_KHG"/>
</dbReference>
<keyword evidence="4" id="KW-0456">Lyase</keyword>
<proteinExistence type="inferred from homology"/>
<dbReference type="SUPFAM" id="SSF51569">
    <property type="entry name" value="Aldolase"/>
    <property type="match status" value="1"/>
</dbReference>
<sequence>MVTSTELFALVARERVIPIIRSNERTVAVRIGRALIEAGFGALEISLTSPDALDGIAELAALGTAQIGAGTVLTRQDVANAQAAGASFLVTPAVTESLAESVARGLPVLAGALTPTEILAAWSAGATAVKLFPAEFGGPAYLSALRAPFPDIPLIPVGGVTVESARDYLRRGAPAVGVGSPLTGRATDTIDEQALSDRANAFMSLRDLS</sequence>
<dbReference type="Gene3D" id="3.20.20.70">
    <property type="entry name" value="Aldolase class I"/>
    <property type="match status" value="1"/>
</dbReference>
<keyword evidence="5" id="KW-0119">Carbohydrate metabolism</keyword>
<reference evidence="7" key="1">
    <citation type="journal article" date="2019" name="Int. J. Syst. Evol. Microbiol.">
        <title>The Global Catalogue of Microorganisms (GCM) 10K type strain sequencing project: providing services to taxonomists for standard genome sequencing and annotation.</title>
        <authorList>
            <consortium name="The Broad Institute Genomics Platform"/>
            <consortium name="The Broad Institute Genome Sequencing Center for Infectious Disease"/>
            <person name="Wu L."/>
            <person name="Ma J."/>
        </authorList>
    </citation>
    <scope>NUCLEOTIDE SEQUENCE [LARGE SCALE GENOMIC DNA]</scope>
    <source>
        <strain evidence="7">CGMCC 4.7181</strain>
    </source>
</reference>
<dbReference type="RefSeq" id="WP_188702512.1">
    <property type="nucleotide sequence ID" value="NZ_BMMQ01000009.1"/>
</dbReference>
<dbReference type="Pfam" id="PF01081">
    <property type="entry name" value="Aldolase"/>
    <property type="match status" value="1"/>
</dbReference>
<protein>
    <submittedName>
        <fullName evidence="6">Aldolase</fullName>
    </submittedName>
</protein>
<dbReference type="PANTHER" id="PTHR30246">
    <property type="entry name" value="2-KETO-3-DEOXY-6-PHOSPHOGLUCONATE ALDOLASE"/>
    <property type="match status" value="1"/>
</dbReference>
<comment type="subunit">
    <text evidence="3">Homotrimer.</text>
</comment>
<name>A0ABQ2N4I9_9MICO</name>
<comment type="caution">
    <text evidence="6">The sequence shown here is derived from an EMBL/GenBank/DDBJ whole genome shotgun (WGS) entry which is preliminary data.</text>
</comment>
<evidence type="ECO:0000256" key="4">
    <source>
        <dbReference type="ARBA" id="ARBA00023239"/>
    </source>
</evidence>
<dbReference type="CDD" id="cd00452">
    <property type="entry name" value="KDPG_aldolase"/>
    <property type="match status" value="1"/>
</dbReference>
<evidence type="ECO:0000313" key="6">
    <source>
        <dbReference type="EMBL" id="GGO66371.1"/>
    </source>
</evidence>
<dbReference type="NCBIfam" id="TIGR01182">
    <property type="entry name" value="eda"/>
    <property type="match status" value="1"/>
</dbReference>
<comment type="pathway">
    <text evidence="1">Carbohydrate acid metabolism.</text>
</comment>
<dbReference type="Proteomes" id="UP000638043">
    <property type="component" value="Unassembled WGS sequence"/>
</dbReference>
<dbReference type="InterPro" id="IPR031338">
    <property type="entry name" value="KDPG/KHG_AS_2"/>
</dbReference>
<dbReference type="EMBL" id="BMMQ01000009">
    <property type="protein sequence ID" value="GGO66371.1"/>
    <property type="molecule type" value="Genomic_DNA"/>
</dbReference>
<gene>
    <name evidence="6" type="ORF">GCM10010910_25660</name>
</gene>